<evidence type="ECO:0000313" key="1">
    <source>
        <dbReference type="EMBL" id="EDM28834.1"/>
    </source>
</evidence>
<evidence type="ECO:0000313" key="2">
    <source>
        <dbReference type="Proteomes" id="UP000004947"/>
    </source>
</evidence>
<name>A6DGV1_9BACT</name>
<dbReference type="RefSeq" id="WP_007277136.1">
    <property type="nucleotide sequence ID" value="NZ_ABCK01000003.1"/>
</dbReference>
<dbReference type="AlphaFoldDB" id="A6DGV1"/>
<accession>A6DGV1</accession>
<protein>
    <submittedName>
        <fullName evidence="1">Uncharacterized protein</fullName>
    </submittedName>
</protein>
<organism evidence="1 2">
    <name type="scientific">Lentisphaera araneosa HTCC2155</name>
    <dbReference type="NCBI Taxonomy" id="313628"/>
    <lineage>
        <taxon>Bacteria</taxon>
        <taxon>Pseudomonadati</taxon>
        <taxon>Lentisphaerota</taxon>
        <taxon>Lentisphaeria</taxon>
        <taxon>Lentisphaerales</taxon>
        <taxon>Lentisphaeraceae</taxon>
        <taxon>Lentisphaera</taxon>
    </lineage>
</organism>
<dbReference type="STRING" id="313628.LNTAR_13497"/>
<keyword evidence="2" id="KW-1185">Reference proteome</keyword>
<reference evidence="1 2" key="1">
    <citation type="journal article" date="2010" name="J. Bacteriol.">
        <title>Genome sequence of Lentisphaera araneosa HTCC2155T, the type species of the order Lentisphaerales in the phylum Lentisphaerae.</title>
        <authorList>
            <person name="Thrash J.C."/>
            <person name="Cho J.C."/>
            <person name="Vergin K.L."/>
            <person name="Morris R.M."/>
            <person name="Giovannoni S.J."/>
        </authorList>
    </citation>
    <scope>NUCLEOTIDE SEQUENCE [LARGE SCALE GENOMIC DNA]</scope>
    <source>
        <strain evidence="1 2">HTCC2155</strain>
    </source>
</reference>
<comment type="caution">
    <text evidence="1">The sequence shown here is derived from an EMBL/GenBank/DDBJ whole genome shotgun (WGS) entry which is preliminary data.</text>
</comment>
<gene>
    <name evidence="1" type="ORF">LNTAR_13497</name>
</gene>
<dbReference type="Gene3D" id="2.180.10.10">
    <property type="entry name" value="RHS repeat-associated core"/>
    <property type="match status" value="1"/>
</dbReference>
<dbReference type="Proteomes" id="UP000004947">
    <property type="component" value="Unassembled WGS sequence"/>
</dbReference>
<dbReference type="EMBL" id="ABCK01000003">
    <property type="protein sequence ID" value="EDM28834.1"/>
    <property type="molecule type" value="Genomic_DNA"/>
</dbReference>
<proteinExistence type="predicted"/>
<dbReference type="OrthoDB" id="6043530at2"/>
<sequence>MAFFFNQNAYALRLSLDKNYTYDSQNISLLPVKLHRPNSNTLALDYAYDTRTSTLDYRTTLKLNRNCNILYSPTPYCIIFLIFSYNYDASPKQYDSISPHNAYDANSDDFRARYYSTELGQFISRDPLEYVDGMNMYSGYFARQFGVDPSGLKLKREFSVKVSAGAFDQYDFERHKTGKISFEVENCCSEEEAAKVLERLISEAYKETYKSYVMVSALVHQLVNKEELNPTTARTELNVNRRSVRHRKCLS</sequence>